<dbReference type="EMBL" id="JBHUEA010000002">
    <property type="protein sequence ID" value="MFD1720257.1"/>
    <property type="molecule type" value="Genomic_DNA"/>
</dbReference>
<evidence type="ECO:0000256" key="2">
    <source>
        <dbReference type="ARBA" id="ARBA00012925"/>
    </source>
</evidence>
<dbReference type="Pfam" id="PF00484">
    <property type="entry name" value="Pro_CA"/>
    <property type="match status" value="1"/>
</dbReference>
<sequence>MSAASIDAWRELAEGNARFIADEPRHPNQDARRRAEVAQGQHPVAALLGCSDSRVAAEVLFDRGLGDLFVIRNAGQVASASALASIEYAVAVLDVPLVVVLAHDSCGAVKAAIDAEQPDAPMLPPLIAAHVDRIVPAVHAVADGTDADAVGQAHLEATVAALLQESELLAAAVAEGSVAVIGAEYRLADGRVHRRFTVGEAE</sequence>
<dbReference type="PROSITE" id="PS00704">
    <property type="entry name" value="PROK_CO2_ANHYDRASE_1"/>
    <property type="match status" value="1"/>
</dbReference>
<dbReference type="InterPro" id="IPR015892">
    <property type="entry name" value="Carbonic_anhydrase_CS"/>
</dbReference>
<evidence type="ECO:0000256" key="4">
    <source>
        <dbReference type="ARBA" id="ARBA00023239"/>
    </source>
</evidence>
<organism evidence="7 8">
    <name type="scientific">Amnibacterium endophyticum</name>
    <dbReference type="NCBI Taxonomy" id="2109337"/>
    <lineage>
        <taxon>Bacteria</taxon>
        <taxon>Bacillati</taxon>
        <taxon>Actinomycetota</taxon>
        <taxon>Actinomycetes</taxon>
        <taxon>Micrococcales</taxon>
        <taxon>Microbacteriaceae</taxon>
        <taxon>Amnibacterium</taxon>
    </lineage>
</organism>
<keyword evidence="8" id="KW-1185">Reference proteome</keyword>
<dbReference type="EC" id="4.2.1.1" evidence="2"/>
<evidence type="ECO:0000313" key="7">
    <source>
        <dbReference type="EMBL" id="MFD1720257.1"/>
    </source>
</evidence>
<keyword evidence="4" id="KW-0456">Lyase</keyword>
<comment type="similarity">
    <text evidence="1">Belongs to the beta-class carbonic anhydrase family.</text>
</comment>
<evidence type="ECO:0000256" key="5">
    <source>
        <dbReference type="ARBA" id="ARBA00024993"/>
    </source>
</evidence>
<name>A0ABW4LAF3_9MICO</name>
<proteinExistence type="inferred from homology"/>
<gene>
    <name evidence="7" type="ORF">ACFSBI_01740</name>
</gene>
<dbReference type="Gene3D" id="3.40.1050.10">
    <property type="entry name" value="Carbonic anhydrase"/>
    <property type="match status" value="1"/>
</dbReference>
<dbReference type="SUPFAM" id="SSF53056">
    <property type="entry name" value="beta-carbonic anhydrase, cab"/>
    <property type="match status" value="1"/>
</dbReference>
<accession>A0ABW4LAF3</accession>
<keyword evidence="3" id="KW-0862">Zinc</keyword>
<evidence type="ECO:0000256" key="1">
    <source>
        <dbReference type="ARBA" id="ARBA00006217"/>
    </source>
</evidence>
<comment type="catalytic activity">
    <reaction evidence="6">
        <text>hydrogencarbonate + H(+) = CO2 + H2O</text>
        <dbReference type="Rhea" id="RHEA:10748"/>
        <dbReference type="ChEBI" id="CHEBI:15377"/>
        <dbReference type="ChEBI" id="CHEBI:15378"/>
        <dbReference type="ChEBI" id="CHEBI:16526"/>
        <dbReference type="ChEBI" id="CHEBI:17544"/>
        <dbReference type="EC" id="4.2.1.1"/>
    </reaction>
</comment>
<dbReference type="PANTHER" id="PTHR11002:SF79">
    <property type="entry name" value="CARBONIC ANHYDRASE 2"/>
    <property type="match status" value="1"/>
</dbReference>
<dbReference type="PANTHER" id="PTHR11002">
    <property type="entry name" value="CARBONIC ANHYDRASE"/>
    <property type="match status" value="1"/>
</dbReference>
<comment type="function">
    <text evidence="5">Catalyzes the reversible hydration of carbon dioxide to form bicarbonate.</text>
</comment>
<evidence type="ECO:0000256" key="6">
    <source>
        <dbReference type="ARBA" id="ARBA00048348"/>
    </source>
</evidence>
<dbReference type="Proteomes" id="UP001597347">
    <property type="component" value="Unassembled WGS sequence"/>
</dbReference>
<evidence type="ECO:0000256" key="3">
    <source>
        <dbReference type="ARBA" id="ARBA00022833"/>
    </source>
</evidence>
<dbReference type="InterPro" id="IPR001765">
    <property type="entry name" value="Carbonic_anhydrase"/>
</dbReference>
<dbReference type="RefSeq" id="WP_377931461.1">
    <property type="nucleotide sequence ID" value="NZ_JBHUEA010000002.1"/>
</dbReference>
<protein>
    <recommendedName>
        <fullName evidence="2">carbonic anhydrase</fullName>
        <ecNumber evidence="2">4.2.1.1</ecNumber>
    </recommendedName>
</protein>
<reference evidence="8" key="1">
    <citation type="journal article" date="2019" name="Int. J. Syst. Evol. Microbiol.">
        <title>The Global Catalogue of Microorganisms (GCM) 10K type strain sequencing project: providing services to taxonomists for standard genome sequencing and annotation.</title>
        <authorList>
            <consortium name="The Broad Institute Genomics Platform"/>
            <consortium name="The Broad Institute Genome Sequencing Center for Infectious Disease"/>
            <person name="Wu L."/>
            <person name="Ma J."/>
        </authorList>
    </citation>
    <scope>NUCLEOTIDE SEQUENCE [LARGE SCALE GENOMIC DNA]</scope>
    <source>
        <strain evidence="8">CGMCC 1.12471</strain>
    </source>
</reference>
<comment type="caution">
    <text evidence="7">The sequence shown here is derived from an EMBL/GenBank/DDBJ whole genome shotgun (WGS) entry which is preliminary data.</text>
</comment>
<evidence type="ECO:0000313" key="8">
    <source>
        <dbReference type="Proteomes" id="UP001597347"/>
    </source>
</evidence>
<dbReference type="SMART" id="SM00947">
    <property type="entry name" value="Pro_CA"/>
    <property type="match status" value="1"/>
</dbReference>
<dbReference type="InterPro" id="IPR036874">
    <property type="entry name" value="Carbonic_anhydrase_sf"/>
</dbReference>